<evidence type="ECO:0000256" key="3">
    <source>
        <dbReference type="SAM" id="MobiDB-lite"/>
    </source>
</evidence>
<dbReference type="CDD" id="cd18098">
    <property type="entry name" value="SpoU-like"/>
    <property type="match status" value="1"/>
</dbReference>
<sequence>MRGYFGIGVENISKPMNLGNLLRSANAFGASFFFTVNAAFDAEQVAMSDTSDAVRHLPLYTYAGVDALQLPHKCRLIGVEFTEESAELPSFYHPVAAAYILGRERGSLSPEMQARCDALVKIPTKFCVNVGVAGAIVMYDRVISLGRFARRPLNERSAPGPAAKPGRPAQPSDAAPER</sequence>
<proteinExistence type="predicted"/>
<feature type="compositionally biased region" description="Low complexity" evidence="3">
    <location>
        <begin position="158"/>
        <end position="171"/>
    </location>
</feature>
<keyword evidence="1 5" id="KW-0489">Methyltransferase</keyword>
<dbReference type="EMBL" id="FNCE01000008">
    <property type="protein sequence ID" value="SDG29690.1"/>
    <property type="molecule type" value="Genomic_DNA"/>
</dbReference>
<dbReference type="AlphaFoldDB" id="A0A1G7T500"/>
<dbReference type="GO" id="GO:0003723">
    <property type="term" value="F:RNA binding"/>
    <property type="evidence" value="ECO:0007669"/>
    <property type="project" value="InterPro"/>
</dbReference>
<dbReference type="InterPro" id="IPR029026">
    <property type="entry name" value="tRNA_m1G_MTases_N"/>
</dbReference>
<dbReference type="OrthoDB" id="4578643at2"/>
<dbReference type="PANTHER" id="PTHR43191:SF2">
    <property type="entry name" value="RRNA METHYLTRANSFERASE 3, MITOCHONDRIAL"/>
    <property type="match status" value="1"/>
</dbReference>
<dbReference type="GO" id="GO:0008173">
    <property type="term" value="F:RNA methyltransferase activity"/>
    <property type="evidence" value="ECO:0007669"/>
    <property type="project" value="InterPro"/>
</dbReference>
<dbReference type="GO" id="GO:0032259">
    <property type="term" value="P:methylation"/>
    <property type="evidence" value="ECO:0007669"/>
    <property type="project" value="UniProtKB-KW"/>
</dbReference>
<dbReference type="InterPro" id="IPR051259">
    <property type="entry name" value="rRNA_Methyltransferase"/>
</dbReference>
<gene>
    <name evidence="5" type="ORF">SAMN05216241_10866</name>
</gene>
<accession>A0A1G7T500</accession>
<dbReference type="SUPFAM" id="SSF75217">
    <property type="entry name" value="alpha/beta knot"/>
    <property type="match status" value="1"/>
</dbReference>
<evidence type="ECO:0000256" key="2">
    <source>
        <dbReference type="ARBA" id="ARBA00022679"/>
    </source>
</evidence>
<feature type="region of interest" description="Disordered" evidence="3">
    <location>
        <begin position="154"/>
        <end position="178"/>
    </location>
</feature>
<keyword evidence="6" id="KW-1185">Reference proteome</keyword>
<evidence type="ECO:0000256" key="1">
    <source>
        <dbReference type="ARBA" id="ARBA00022603"/>
    </source>
</evidence>
<dbReference type="GO" id="GO:0006396">
    <property type="term" value="P:RNA processing"/>
    <property type="evidence" value="ECO:0007669"/>
    <property type="project" value="InterPro"/>
</dbReference>
<dbReference type="Proteomes" id="UP000199415">
    <property type="component" value="Unassembled WGS sequence"/>
</dbReference>
<protein>
    <submittedName>
        <fullName evidence="5">SpoU rRNA Methylase family protein</fullName>
    </submittedName>
</protein>
<dbReference type="Pfam" id="PF00588">
    <property type="entry name" value="SpoU_methylase"/>
    <property type="match status" value="1"/>
</dbReference>
<keyword evidence="2" id="KW-0808">Transferase</keyword>
<evidence type="ECO:0000259" key="4">
    <source>
        <dbReference type="Pfam" id="PF00588"/>
    </source>
</evidence>
<feature type="domain" description="tRNA/rRNA methyltransferase SpoU type" evidence="4">
    <location>
        <begin position="8"/>
        <end position="139"/>
    </location>
</feature>
<dbReference type="InterPro" id="IPR001537">
    <property type="entry name" value="SpoU_MeTrfase"/>
</dbReference>
<reference evidence="5 6" key="1">
    <citation type="submission" date="2016-10" db="EMBL/GenBank/DDBJ databases">
        <authorList>
            <person name="de Groot N.N."/>
        </authorList>
    </citation>
    <scope>NUCLEOTIDE SEQUENCE [LARGE SCALE GENOMIC DNA]</scope>
    <source>
        <strain evidence="5 6">DSM 25584</strain>
    </source>
</reference>
<dbReference type="Gene3D" id="3.40.1280.10">
    <property type="match status" value="1"/>
</dbReference>
<evidence type="ECO:0000313" key="6">
    <source>
        <dbReference type="Proteomes" id="UP000199415"/>
    </source>
</evidence>
<name>A0A1G7T500_9PROT</name>
<dbReference type="RefSeq" id="WP_090020701.1">
    <property type="nucleotide sequence ID" value="NZ_FNCE01000008.1"/>
</dbReference>
<evidence type="ECO:0000313" key="5">
    <source>
        <dbReference type="EMBL" id="SDG29690.1"/>
    </source>
</evidence>
<dbReference type="PANTHER" id="PTHR43191">
    <property type="entry name" value="RRNA METHYLTRANSFERASE 3"/>
    <property type="match status" value="1"/>
</dbReference>
<dbReference type="InterPro" id="IPR029028">
    <property type="entry name" value="Alpha/beta_knot_MTases"/>
</dbReference>
<organism evidence="5 6">
    <name type="scientific">Limimonas halophila</name>
    <dbReference type="NCBI Taxonomy" id="1082479"/>
    <lineage>
        <taxon>Bacteria</taxon>
        <taxon>Pseudomonadati</taxon>
        <taxon>Pseudomonadota</taxon>
        <taxon>Alphaproteobacteria</taxon>
        <taxon>Rhodospirillales</taxon>
        <taxon>Rhodovibrionaceae</taxon>
        <taxon>Limimonas</taxon>
    </lineage>
</organism>
<dbReference type="STRING" id="1082479.SAMN05216241_10866"/>